<dbReference type="SMART" id="SM00354">
    <property type="entry name" value="HTH_LACI"/>
    <property type="match status" value="1"/>
</dbReference>
<dbReference type="Pfam" id="PF00356">
    <property type="entry name" value="LacI"/>
    <property type="match status" value="1"/>
</dbReference>
<dbReference type="InterPro" id="IPR028082">
    <property type="entry name" value="Peripla_BP_I"/>
</dbReference>
<evidence type="ECO:0000259" key="4">
    <source>
        <dbReference type="PROSITE" id="PS50932"/>
    </source>
</evidence>
<dbReference type="InterPro" id="IPR010982">
    <property type="entry name" value="Lambda_DNA-bd_dom_sf"/>
</dbReference>
<proteinExistence type="predicted"/>
<dbReference type="SUPFAM" id="SSF53822">
    <property type="entry name" value="Periplasmic binding protein-like I"/>
    <property type="match status" value="1"/>
</dbReference>
<dbReference type="Gene3D" id="1.10.260.40">
    <property type="entry name" value="lambda repressor-like DNA-binding domains"/>
    <property type="match status" value="1"/>
</dbReference>
<dbReference type="Gene3D" id="3.40.50.2300">
    <property type="match status" value="2"/>
</dbReference>
<keyword evidence="3" id="KW-0804">Transcription</keyword>
<dbReference type="SUPFAM" id="SSF47413">
    <property type="entry name" value="lambda repressor-like DNA-binding domains"/>
    <property type="match status" value="1"/>
</dbReference>
<dbReference type="Pfam" id="PF13377">
    <property type="entry name" value="Peripla_BP_3"/>
    <property type="match status" value="1"/>
</dbReference>
<evidence type="ECO:0000313" key="5">
    <source>
        <dbReference type="EMBL" id="KEZ88995.1"/>
    </source>
</evidence>
<keyword evidence="6" id="KW-1185">Reference proteome</keyword>
<dbReference type="OrthoDB" id="3180992at2"/>
<accession>A0A084JJ61</accession>
<gene>
    <name evidence="5" type="ORF">IO98_17785</name>
</gene>
<protein>
    <submittedName>
        <fullName evidence="5">LacI family transcriptional regulator</fullName>
    </submittedName>
</protein>
<dbReference type="GO" id="GO:0000976">
    <property type="term" value="F:transcription cis-regulatory region binding"/>
    <property type="evidence" value="ECO:0007669"/>
    <property type="project" value="TreeGrafter"/>
</dbReference>
<feature type="domain" description="HTH lacI-type" evidence="4">
    <location>
        <begin position="2"/>
        <end position="57"/>
    </location>
</feature>
<evidence type="ECO:0000313" key="6">
    <source>
        <dbReference type="Proteomes" id="UP000028525"/>
    </source>
</evidence>
<dbReference type="AlphaFoldDB" id="A0A084JJ61"/>
<reference evidence="5 6" key="1">
    <citation type="submission" date="2014-07" db="EMBL/GenBank/DDBJ databases">
        <title>Draft genome of Clostridium celerecrescens 152B isolated from sediments associated with methane hydrate from Krishna Godavari basin.</title>
        <authorList>
            <person name="Honkalas V.S."/>
            <person name="Dabir A.P."/>
            <person name="Arora P."/>
            <person name="Dhakephalkar P.K."/>
        </authorList>
    </citation>
    <scope>NUCLEOTIDE SEQUENCE [LARGE SCALE GENOMIC DNA]</scope>
    <source>
        <strain evidence="5 6">152B</strain>
    </source>
</reference>
<dbReference type="PANTHER" id="PTHR30146">
    <property type="entry name" value="LACI-RELATED TRANSCRIPTIONAL REPRESSOR"/>
    <property type="match status" value="1"/>
</dbReference>
<keyword evidence="1" id="KW-0805">Transcription regulation</keyword>
<dbReference type="RefSeq" id="WP_038283352.1">
    <property type="nucleotide sequence ID" value="NZ_JPME01000022.1"/>
</dbReference>
<dbReference type="PANTHER" id="PTHR30146:SF149">
    <property type="entry name" value="HTH-TYPE TRANSCRIPTIONAL REGULATOR EBGR"/>
    <property type="match status" value="1"/>
</dbReference>
<comment type="caution">
    <text evidence="5">The sequence shown here is derived from an EMBL/GenBank/DDBJ whole genome shotgun (WGS) entry which is preliminary data.</text>
</comment>
<keyword evidence="2" id="KW-0238">DNA-binding</keyword>
<sequence>MATIKEISQLADVSIATVSRVLNQDDTIVVSSEVKKRIFRIAHELKYVPPRRRHAQKERGIVIGVADWHIIRKDRTNIRLSSLDLIAKSMSGKNDVRFERLDKNQPGQYDGIMAFGVFSEEEMEFLRMQSFAIVFINSDPKDYEYDSIVMDFNKGIHEMLDYLMDQKKYCSVGYIGGTYEEGQVRIGYRRLEGIRGAFMQRGFYEEENFYIGDISRESGYNLAKQAIQSGRLPEAVLLGSEEVAEGALEAFQDAGLRVPKDVAVVIYKDIETLESKWPSYTKVRMFPDIVWQTAIKLLLEQIQEGRKDNMTIYLPTKLEVGDSA</sequence>
<dbReference type="STRING" id="29354.IO98_17785"/>
<dbReference type="GO" id="GO:0003700">
    <property type="term" value="F:DNA-binding transcription factor activity"/>
    <property type="evidence" value="ECO:0007669"/>
    <property type="project" value="TreeGrafter"/>
</dbReference>
<name>A0A084JJ61_9FIRM</name>
<dbReference type="InterPro" id="IPR046335">
    <property type="entry name" value="LacI/GalR-like_sensor"/>
</dbReference>
<organism evidence="5 6">
    <name type="scientific">Lacrimispora celerecrescens</name>
    <dbReference type="NCBI Taxonomy" id="29354"/>
    <lineage>
        <taxon>Bacteria</taxon>
        <taxon>Bacillati</taxon>
        <taxon>Bacillota</taxon>
        <taxon>Clostridia</taxon>
        <taxon>Lachnospirales</taxon>
        <taxon>Lachnospiraceae</taxon>
        <taxon>Lacrimispora</taxon>
    </lineage>
</organism>
<dbReference type="EMBL" id="JPME01000022">
    <property type="protein sequence ID" value="KEZ88995.1"/>
    <property type="molecule type" value="Genomic_DNA"/>
</dbReference>
<dbReference type="PROSITE" id="PS50932">
    <property type="entry name" value="HTH_LACI_2"/>
    <property type="match status" value="1"/>
</dbReference>
<evidence type="ECO:0000256" key="2">
    <source>
        <dbReference type="ARBA" id="ARBA00023125"/>
    </source>
</evidence>
<evidence type="ECO:0000256" key="1">
    <source>
        <dbReference type="ARBA" id="ARBA00023015"/>
    </source>
</evidence>
<dbReference type="Proteomes" id="UP000028525">
    <property type="component" value="Unassembled WGS sequence"/>
</dbReference>
<dbReference type="InterPro" id="IPR000843">
    <property type="entry name" value="HTH_LacI"/>
</dbReference>
<dbReference type="CDD" id="cd01392">
    <property type="entry name" value="HTH_LacI"/>
    <property type="match status" value="1"/>
</dbReference>
<evidence type="ECO:0000256" key="3">
    <source>
        <dbReference type="ARBA" id="ARBA00023163"/>
    </source>
</evidence>